<dbReference type="Pfam" id="PF13432">
    <property type="entry name" value="TPR_16"/>
    <property type="match status" value="2"/>
</dbReference>
<name>A0A1F5ADS1_9BACT</name>
<dbReference type="SMART" id="SM00028">
    <property type="entry name" value="TPR"/>
    <property type="match status" value="19"/>
</dbReference>
<reference evidence="7 8" key="1">
    <citation type="journal article" date="2016" name="Nat. Commun.">
        <title>Thousands of microbial genomes shed light on interconnected biogeochemical processes in an aquifer system.</title>
        <authorList>
            <person name="Anantharaman K."/>
            <person name="Brown C.T."/>
            <person name="Hug L.A."/>
            <person name="Sharon I."/>
            <person name="Castelle C.J."/>
            <person name="Probst A.J."/>
            <person name="Thomas B.C."/>
            <person name="Singh A."/>
            <person name="Wilkins M.J."/>
            <person name="Karaoz U."/>
            <person name="Brodie E.L."/>
            <person name="Williams K.H."/>
            <person name="Hubbard S.S."/>
            <person name="Banfield J.F."/>
        </authorList>
    </citation>
    <scope>NUCLEOTIDE SEQUENCE [LARGE SCALE GENOMIC DNA]</scope>
</reference>
<dbReference type="SUPFAM" id="SSF48452">
    <property type="entry name" value="TPR-like"/>
    <property type="match status" value="6"/>
</dbReference>
<dbReference type="Pfam" id="PF13174">
    <property type="entry name" value="TPR_6"/>
    <property type="match status" value="1"/>
</dbReference>
<feature type="repeat" description="TPR" evidence="4">
    <location>
        <begin position="902"/>
        <end position="935"/>
    </location>
</feature>
<dbReference type="STRING" id="1797291.A2V47_01010"/>
<dbReference type="PANTHER" id="PTHR45586:SF1">
    <property type="entry name" value="LIPOPOLYSACCHARIDE ASSEMBLY PROTEIN B"/>
    <property type="match status" value="1"/>
</dbReference>
<feature type="repeat" description="TPR" evidence="4">
    <location>
        <begin position="1013"/>
        <end position="1046"/>
    </location>
</feature>
<dbReference type="InterPro" id="IPR051012">
    <property type="entry name" value="CellSynth/LPSAsmb/PSIAsmb"/>
</dbReference>
<dbReference type="InterPro" id="IPR019734">
    <property type="entry name" value="TPR_rpt"/>
</dbReference>
<evidence type="ECO:0000256" key="4">
    <source>
        <dbReference type="PROSITE-ProRule" id="PRU00339"/>
    </source>
</evidence>
<evidence type="ECO:0000313" key="8">
    <source>
        <dbReference type="Proteomes" id="UP000177701"/>
    </source>
</evidence>
<dbReference type="EMBL" id="MEYH01000031">
    <property type="protein sequence ID" value="OGD16518.1"/>
    <property type="molecule type" value="Genomic_DNA"/>
</dbReference>
<feature type="repeat" description="TPR" evidence="4">
    <location>
        <begin position="976"/>
        <end position="1009"/>
    </location>
</feature>
<feature type="repeat" description="TPR" evidence="4">
    <location>
        <begin position="540"/>
        <end position="573"/>
    </location>
</feature>
<feature type="repeat" description="TPR" evidence="4">
    <location>
        <begin position="799"/>
        <end position="832"/>
    </location>
</feature>
<feature type="repeat" description="TPR" evidence="4">
    <location>
        <begin position="381"/>
        <end position="414"/>
    </location>
</feature>
<dbReference type="Proteomes" id="UP000177701">
    <property type="component" value="Unassembled WGS sequence"/>
</dbReference>
<feature type="repeat" description="TPR" evidence="4">
    <location>
        <begin position="939"/>
        <end position="972"/>
    </location>
</feature>
<dbReference type="Gene3D" id="1.25.40.10">
    <property type="entry name" value="Tetratricopeptide repeat domain"/>
    <property type="match status" value="10"/>
</dbReference>
<keyword evidence="5" id="KW-0472">Membrane</keyword>
<evidence type="ECO:0000256" key="2">
    <source>
        <dbReference type="ARBA" id="ARBA00022737"/>
    </source>
</evidence>
<dbReference type="InterPro" id="IPR039565">
    <property type="entry name" value="BamD-like"/>
</dbReference>
<feature type="domain" description="Outer membrane lipoprotein BamD-like" evidence="6">
    <location>
        <begin position="765"/>
        <end position="908"/>
    </location>
</feature>
<dbReference type="Gene3D" id="3.40.50.10610">
    <property type="entry name" value="ABC-type transport auxiliary lipoprotein component"/>
    <property type="match status" value="1"/>
</dbReference>
<keyword evidence="5" id="KW-1133">Transmembrane helix</keyword>
<gene>
    <name evidence="7" type="ORF">A2V47_01010</name>
</gene>
<protein>
    <recommendedName>
        <fullName evidence="6">Outer membrane lipoprotein BamD-like domain-containing protein</fullName>
    </recommendedName>
</protein>
<accession>A0A1F5ADS1</accession>
<evidence type="ECO:0000256" key="3">
    <source>
        <dbReference type="ARBA" id="ARBA00022803"/>
    </source>
</evidence>
<evidence type="ECO:0000259" key="6">
    <source>
        <dbReference type="Pfam" id="PF13525"/>
    </source>
</evidence>
<evidence type="ECO:0000256" key="5">
    <source>
        <dbReference type="SAM" id="Phobius"/>
    </source>
</evidence>
<organism evidence="7 8">
    <name type="scientific">Candidatus Sediminicultor quintus</name>
    <dbReference type="NCBI Taxonomy" id="1797291"/>
    <lineage>
        <taxon>Bacteria</taxon>
        <taxon>Pseudomonadati</taxon>
        <taxon>Atribacterota</taxon>
        <taxon>Candidatus Phoenicimicrobiia</taxon>
        <taxon>Candidatus Pheonicimicrobiales</taxon>
        <taxon>Candidatus Phoenicimicrobiaceae</taxon>
        <taxon>Candidatus Sediminicultor</taxon>
    </lineage>
</organism>
<evidence type="ECO:0000256" key="1">
    <source>
        <dbReference type="ARBA" id="ARBA00022729"/>
    </source>
</evidence>
<feature type="repeat" description="TPR" evidence="4">
    <location>
        <begin position="468"/>
        <end position="501"/>
    </location>
</feature>
<feature type="repeat" description="TPR" evidence="4">
    <location>
        <begin position="328"/>
        <end position="361"/>
    </location>
</feature>
<sequence length="1212" mass="143023">MTKIANCLLKNGFIKEKFSLKLFCIIIVFIIMISFLYNSQIVQASDRKISVLYFNNRTGQSSWDWLSKGLTDMLIGNLSQIDIFICSSRQEIEDLYYKYDLLPISAGIDKSLLIQFSKSLNAEVIFFGDFYLSSPSNLNLSLKKYDNSTGEITAFREFSVGNTDIFSLKDKVVLFILKELNVELSIQDKDRLTKTPTTSLKALSNYYKCLDSMDKAIIEYQGVDYPSKKLWAEAIEYGEGAVAADPKYAEAYYLLAEIYNRTRWTIREINSLDSFIQLVEDNHLESKDIYKKASQAYFRLGYAFYSKGEHEQAIEYFISSTEYDPDLLDAYLYLVQIYYDRGEIGLSLDKSEEVLRIDPQNKDISWIIKRNEQSQKYGREAYENYEKGYLSYKNGNFKEAVSYFKSSILANPNFKEPHYFLALSYYEIGDLDNSISQWEEVIRIDSFDNTAKHFLNNCREEKKYGRETLKHFNAGYDYYLKGEYDKALEEFTISLDYNPEFEKARQFLLRSYYQLNLMDKYREERKKTTELQASSEEEKAVEYYKLGYEFYSLKEYAVAVEEIKKALDIKSDYPRARYLLAECYFQQKEYKLAQIEYERIVTDSETNEHSDDALWGSGWCYYLLEEYEEAAKRFLKLLNDFPDSDLALQARHRLGKSYFQGNNYADTIKIYREFLEKHSEYKGKETEEVYYLLGQAYFSSGKYKEAEEVFNNLLFFFPGFELASEVKYYNSLSLFKENKYEEAIVQLKDLISETGIEDKRKEEAQYLLARCWLNLQEYSKAIENLESLKQFEVEDSLLEKVGFDLGLTYSRQGDKEKAILKFQEFIEKYPQSELIKSAHFELGKNLYDLKKYQLALSELKETSTDEALYLRGKASKELGDQEGEIAAFEELREKYPQSNFSQEAYFRLGNYYYNQKRDKEAIEEFNKIIQFFPQSLFLSESYYWMGWSYFKLTDYKKAGEYFNQVEEDEGNLDLGQRAKFMAAESWYNLKDYQKAREAYEKFLEIYPEGDFSANAQYAFAWTYLENKDYKSSIEEFKKLISLYPDSKFTEEAQFRVGKNYYLSGEKNMAKAELGKFINSYSNSSFRAEAMYLLSQIYLQEEDWMDSIINLERLVREYPDSPYLSEALYGLCLSYFKKDEYEKTIKVGEKYLEDYSSLEYGDDILYIKAICWEKLENQEKAISDYQNLISKYPQSPYVGKSQERLEVLKKESE</sequence>
<dbReference type="Pfam" id="PF13525">
    <property type="entry name" value="YfiO"/>
    <property type="match status" value="3"/>
</dbReference>
<feature type="repeat" description="TPR" evidence="4">
    <location>
        <begin position="294"/>
        <end position="327"/>
    </location>
</feature>
<keyword evidence="5" id="KW-0812">Transmembrane</keyword>
<keyword evidence="3 4" id="KW-0802">TPR repeat</keyword>
<proteinExistence type="predicted"/>
<dbReference type="PANTHER" id="PTHR45586">
    <property type="entry name" value="TPR REPEAT-CONTAINING PROTEIN PA4667"/>
    <property type="match status" value="1"/>
</dbReference>
<keyword evidence="1" id="KW-0732">Signal</keyword>
<feature type="domain" description="Outer membrane lipoprotein BamD-like" evidence="6">
    <location>
        <begin position="618"/>
        <end position="698"/>
    </location>
</feature>
<dbReference type="PROSITE" id="PS50005">
    <property type="entry name" value="TPR"/>
    <property type="match status" value="11"/>
</dbReference>
<keyword evidence="2" id="KW-0677">Repeat</keyword>
<dbReference type="AlphaFoldDB" id="A0A1F5ADS1"/>
<dbReference type="InterPro" id="IPR011990">
    <property type="entry name" value="TPR-like_helical_dom_sf"/>
</dbReference>
<feature type="transmembrane region" description="Helical" evidence="5">
    <location>
        <begin position="20"/>
        <end position="37"/>
    </location>
</feature>
<dbReference type="PROSITE" id="PS50293">
    <property type="entry name" value="TPR_REGION"/>
    <property type="match status" value="1"/>
</dbReference>
<comment type="caution">
    <text evidence="7">The sequence shown here is derived from an EMBL/GenBank/DDBJ whole genome shotgun (WGS) entry which is preliminary data.</text>
</comment>
<feature type="domain" description="Outer membrane lipoprotein BamD-like" evidence="6">
    <location>
        <begin position="1088"/>
        <end position="1209"/>
    </location>
</feature>
<feature type="repeat" description="TPR" evidence="4">
    <location>
        <begin position="687"/>
        <end position="720"/>
    </location>
</feature>
<evidence type="ECO:0000313" key="7">
    <source>
        <dbReference type="EMBL" id="OGD16518.1"/>
    </source>
</evidence>
<dbReference type="Pfam" id="PF13181">
    <property type="entry name" value="TPR_8"/>
    <property type="match status" value="2"/>
</dbReference>
<dbReference type="Pfam" id="PF14559">
    <property type="entry name" value="TPR_19"/>
    <property type="match status" value="1"/>
</dbReference>